<evidence type="ECO:0000313" key="2">
    <source>
        <dbReference type="EMBL" id="KEO84032.1"/>
    </source>
</evidence>
<feature type="transmembrane region" description="Helical" evidence="1">
    <location>
        <begin position="259"/>
        <end position="284"/>
    </location>
</feature>
<dbReference type="STRING" id="1157490.EL26_06080"/>
<comment type="caution">
    <text evidence="2">The sequence shown here is derived from an EMBL/GenBank/DDBJ whole genome shotgun (WGS) entry which is preliminary data.</text>
</comment>
<feature type="transmembrane region" description="Helical" evidence="1">
    <location>
        <begin position="391"/>
        <end position="409"/>
    </location>
</feature>
<keyword evidence="3" id="KW-1185">Reference proteome</keyword>
<feature type="transmembrane region" description="Helical" evidence="1">
    <location>
        <begin position="465"/>
        <end position="485"/>
    </location>
</feature>
<keyword evidence="1" id="KW-0472">Membrane</keyword>
<evidence type="ECO:0000256" key="1">
    <source>
        <dbReference type="SAM" id="Phobius"/>
    </source>
</evidence>
<feature type="transmembrane region" description="Helical" evidence="1">
    <location>
        <begin position="187"/>
        <end position="212"/>
    </location>
</feature>
<feature type="transmembrane region" description="Helical" evidence="1">
    <location>
        <begin position="318"/>
        <end position="336"/>
    </location>
</feature>
<keyword evidence="1" id="KW-0812">Transmembrane</keyword>
<dbReference type="RefSeq" id="WP_038085576.1">
    <property type="nucleotide sequence ID" value="NZ_JMIR01000006.1"/>
</dbReference>
<keyword evidence="1" id="KW-1133">Transmembrane helix</keyword>
<dbReference type="AlphaFoldDB" id="A0A074MDX2"/>
<organism evidence="2 3">
    <name type="scientific">Tumebacillus flagellatus</name>
    <dbReference type="NCBI Taxonomy" id="1157490"/>
    <lineage>
        <taxon>Bacteria</taxon>
        <taxon>Bacillati</taxon>
        <taxon>Bacillota</taxon>
        <taxon>Bacilli</taxon>
        <taxon>Bacillales</taxon>
        <taxon>Alicyclobacillaceae</taxon>
        <taxon>Tumebacillus</taxon>
    </lineage>
</organism>
<evidence type="ECO:0000313" key="3">
    <source>
        <dbReference type="Proteomes" id="UP000027931"/>
    </source>
</evidence>
<dbReference type="OrthoDB" id="2675631at2"/>
<protein>
    <recommendedName>
        <fullName evidence="4">Abortive phage infection protein</fullName>
    </recommendedName>
</protein>
<feature type="transmembrane region" description="Helical" evidence="1">
    <location>
        <begin position="348"/>
        <end position="370"/>
    </location>
</feature>
<accession>A0A074MDX2</accession>
<reference evidence="2 3" key="1">
    <citation type="journal article" date="2013" name="Int. J. Syst. Evol. Microbiol.">
        <title>Tumebacillus flagellatus sp. nov., an alpha-amylase/pullulanase-producing bacterium isolated from cassava wastewater.</title>
        <authorList>
            <person name="Wang Q."/>
            <person name="Xie N."/>
            <person name="Qin Y."/>
            <person name="Shen N."/>
            <person name="Zhu J."/>
            <person name="Mi H."/>
            <person name="Huang R."/>
        </authorList>
    </citation>
    <scope>NUCLEOTIDE SEQUENCE [LARGE SCALE GENOMIC DNA]</scope>
    <source>
        <strain evidence="2 3">GST4</strain>
    </source>
</reference>
<dbReference type="EMBL" id="JMIR01000006">
    <property type="protein sequence ID" value="KEO84032.1"/>
    <property type="molecule type" value="Genomic_DNA"/>
</dbReference>
<name>A0A074MDX2_9BACL</name>
<dbReference type="Proteomes" id="UP000027931">
    <property type="component" value="Unassembled WGS sequence"/>
</dbReference>
<evidence type="ECO:0008006" key="4">
    <source>
        <dbReference type="Google" id="ProtNLM"/>
    </source>
</evidence>
<proteinExistence type="predicted"/>
<sequence length="499" mass="56445">MDTAGYTSTVLMQNDQLADGYLGQQNLQQEFVKKGYSGRPIVYWTVTYNEPNGRNHWTTKIDPDTGQIVTWQRTDAAPAQNLEEAARKQLAMQALTALGVQVPDLTVATETSSLKSKRSGDLPALPKDDPNFRTYLYEYKVPASEWQLGDLTLSYEVRITGDLVRQVSYTYQTPVSFQTWHDRQEKIGMILTGLSLFFTFVLFVLAFVFLFLNKQKKPWWSALWMSLLVTGLFALSNLNEWPTLRQQFVEAGSTGAAQTIGFVVVLVVVAILAVLVGGASYVLIATGGGLVKEVNPKLWTPWRSPEWGVCLRRAMWRGWALCFIWLTLQNAFYWVAQHVFGVWFENDFSMSPSNMTFPLLMPLMAWMAGLQEETTYRLFGVTFFKRYWKSSFLACLLPAMVWALGHSLYPIYPVYTRFIELTLFGLLIGYCYLTWGFETVLFAHVAFDAVQMALPFLFGGNGKEIAIGVLYLVSPIVIGWGLSLVKSRKRLPGTESPPL</sequence>
<feature type="transmembrane region" description="Helical" evidence="1">
    <location>
        <begin position="219"/>
        <end position="239"/>
    </location>
</feature>
<gene>
    <name evidence="2" type="ORF">EL26_06080</name>
</gene>
<dbReference type="eggNOG" id="COG1266">
    <property type="taxonomic scope" value="Bacteria"/>
</dbReference>